<name>A0A8J7MUV9_9RHOB</name>
<organism evidence="1 2">
    <name type="scientific">Fuscibacter oryzae</name>
    <dbReference type="NCBI Taxonomy" id="2803939"/>
    <lineage>
        <taxon>Bacteria</taxon>
        <taxon>Pseudomonadati</taxon>
        <taxon>Pseudomonadota</taxon>
        <taxon>Alphaproteobacteria</taxon>
        <taxon>Rhodobacterales</taxon>
        <taxon>Paracoccaceae</taxon>
        <taxon>Fuscibacter</taxon>
    </lineage>
</organism>
<dbReference type="Proteomes" id="UP000619033">
    <property type="component" value="Unassembled WGS sequence"/>
</dbReference>
<reference evidence="1" key="1">
    <citation type="submission" date="2021-01" db="EMBL/GenBank/DDBJ databases">
        <title>Genome seq and assembly of Tabrizicola sp. KVB23.</title>
        <authorList>
            <person name="Chhetri G."/>
        </authorList>
    </citation>
    <scope>NUCLEOTIDE SEQUENCE</scope>
    <source>
        <strain evidence="1">KVB23</strain>
    </source>
</reference>
<evidence type="ECO:0000313" key="2">
    <source>
        <dbReference type="Proteomes" id="UP000619033"/>
    </source>
</evidence>
<sequence>MVIQVQVLAMAPAGLGRIPVDFADLRKNYPTYKKLPAHIQNYMDALNKDLPEGAPKNTPCCFQISEAFNLSGPETKIPDRSFRRATAKLGSFRYLGAVDELEYYLTATFGSGEDIHLKKGKGTPAQQMAAMKSAMTGRQGLVLFRNGGAGVHVELWDNTDIVQNGAPASDGSSMNQSYLFGQPRVLFWQASGDDGQDPLPDWLTGWWDVWDGQQYYYYLSPEYVVSYTKKEPLTALSLPERNMVNEGTVTFKDLKLTFNWKPVGNEATEEVFTVPWGCPVRMEGTSNRFGPLTATRKSSWPTAKVAPKKK</sequence>
<proteinExistence type="predicted"/>
<dbReference type="AlphaFoldDB" id="A0A8J7MUV9"/>
<gene>
    <name evidence="1" type="ORF">JI744_07210</name>
</gene>
<comment type="caution">
    <text evidence="1">The sequence shown here is derived from an EMBL/GenBank/DDBJ whole genome shotgun (WGS) entry which is preliminary data.</text>
</comment>
<dbReference type="EMBL" id="JAESVP010000003">
    <property type="protein sequence ID" value="MBL4927889.1"/>
    <property type="molecule type" value="Genomic_DNA"/>
</dbReference>
<dbReference type="Pfam" id="PF14113">
    <property type="entry name" value="Tae4"/>
    <property type="match status" value="1"/>
</dbReference>
<dbReference type="InterPro" id="IPR025562">
    <property type="entry name" value="Tae4"/>
</dbReference>
<protein>
    <recommendedName>
        <fullName evidence="3">Type VI secretion system (T6SS) effector Tae4 (Amidase)</fullName>
    </recommendedName>
</protein>
<dbReference type="Gene3D" id="3.90.1720.70">
    <property type="match status" value="1"/>
</dbReference>
<accession>A0A8J7MUV9</accession>
<keyword evidence="2" id="KW-1185">Reference proteome</keyword>
<evidence type="ECO:0000313" key="1">
    <source>
        <dbReference type="EMBL" id="MBL4927889.1"/>
    </source>
</evidence>
<evidence type="ECO:0008006" key="3">
    <source>
        <dbReference type="Google" id="ProtNLM"/>
    </source>
</evidence>